<dbReference type="GO" id="GO:0031298">
    <property type="term" value="C:replication fork protection complex"/>
    <property type="evidence" value="ECO:0007669"/>
    <property type="project" value="TreeGrafter"/>
</dbReference>
<dbReference type="PANTHER" id="PTHR13220:SF11">
    <property type="entry name" value="TIMELESS-INTERACTING PROTEIN"/>
    <property type="match status" value="1"/>
</dbReference>
<keyword evidence="4 6" id="KW-0539">Nucleus</keyword>
<comment type="subcellular location">
    <subcellularLocation>
        <location evidence="1 6">Nucleus</location>
    </subcellularLocation>
</comment>
<proteinExistence type="inferred from homology"/>
<dbReference type="GO" id="GO:0000076">
    <property type="term" value="P:DNA replication checkpoint signaling"/>
    <property type="evidence" value="ECO:0007669"/>
    <property type="project" value="UniProtKB-UniRule"/>
</dbReference>
<dbReference type="GO" id="GO:0031297">
    <property type="term" value="P:replication fork processing"/>
    <property type="evidence" value="ECO:0007669"/>
    <property type="project" value="UniProtKB-UniRule"/>
</dbReference>
<dbReference type="GO" id="GO:0043111">
    <property type="term" value="P:replication fork arrest"/>
    <property type="evidence" value="ECO:0007669"/>
    <property type="project" value="TreeGrafter"/>
</dbReference>
<comment type="function">
    <text evidence="6">Plays an important role in the control of DNA replication and the maintenance of replication fork stability.</text>
</comment>
<feature type="domain" description="Chromosome segregation in meiosis protein 3" evidence="8">
    <location>
        <begin position="41"/>
        <end position="122"/>
    </location>
</feature>
<keyword evidence="5 6" id="KW-0131">Cell cycle</keyword>
<gene>
    <name evidence="9" type="ORF">A4U43_UnF3580</name>
</gene>
<dbReference type="Pfam" id="PF07962">
    <property type="entry name" value="Swi3"/>
    <property type="match status" value="1"/>
</dbReference>
<feature type="compositionally biased region" description="Basic and acidic residues" evidence="7">
    <location>
        <begin position="225"/>
        <end position="245"/>
    </location>
</feature>
<dbReference type="GO" id="GO:0003677">
    <property type="term" value="F:DNA binding"/>
    <property type="evidence" value="ECO:0007669"/>
    <property type="project" value="TreeGrafter"/>
</dbReference>
<reference evidence="10" key="1">
    <citation type="journal article" date="2017" name="Nat. Commun.">
        <title>The asparagus genome sheds light on the origin and evolution of a young Y chromosome.</title>
        <authorList>
            <person name="Harkess A."/>
            <person name="Zhou J."/>
            <person name="Xu C."/>
            <person name="Bowers J.E."/>
            <person name="Van der Hulst R."/>
            <person name="Ayyampalayam S."/>
            <person name="Mercati F."/>
            <person name="Riccardi P."/>
            <person name="McKain M.R."/>
            <person name="Kakrana A."/>
            <person name="Tang H."/>
            <person name="Ray J."/>
            <person name="Groenendijk J."/>
            <person name="Arikit S."/>
            <person name="Mathioni S.M."/>
            <person name="Nakano M."/>
            <person name="Shan H."/>
            <person name="Telgmann-Rauber A."/>
            <person name="Kanno A."/>
            <person name="Yue Z."/>
            <person name="Chen H."/>
            <person name="Li W."/>
            <person name="Chen Y."/>
            <person name="Xu X."/>
            <person name="Zhang Y."/>
            <person name="Luo S."/>
            <person name="Chen H."/>
            <person name="Gao J."/>
            <person name="Mao Z."/>
            <person name="Pires J.C."/>
            <person name="Luo M."/>
            <person name="Kudrna D."/>
            <person name="Wing R.A."/>
            <person name="Meyers B.C."/>
            <person name="Yi K."/>
            <person name="Kong H."/>
            <person name="Lavrijsen P."/>
            <person name="Sunseri F."/>
            <person name="Falavigna A."/>
            <person name="Ye Y."/>
            <person name="Leebens-Mack J.H."/>
            <person name="Chen G."/>
        </authorList>
    </citation>
    <scope>NUCLEOTIDE SEQUENCE [LARGE SCALE GENOMIC DNA]</scope>
    <source>
        <strain evidence="10">cv. DH0086</strain>
    </source>
</reference>
<feature type="region of interest" description="Disordered" evidence="7">
    <location>
        <begin position="1"/>
        <end position="42"/>
    </location>
</feature>
<dbReference type="Gramene" id="ONK55420">
    <property type="protein sequence ID" value="ONK55420"/>
    <property type="gene ID" value="A4U43_UnF3580"/>
</dbReference>
<evidence type="ECO:0000313" key="9">
    <source>
        <dbReference type="EMBL" id="ONK55420.1"/>
    </source>
</evidence>
<feature type="compositionally biased region" description="Low complexity" evidence="7">
    <location>
        <begin position="208"/>
        <end position="221"/>
    </location>
</feature>
<dbReference type="EMBL" id="KV863480">
    <property type="protein sequence ID" value="ONK55420.1"/>
    <property type="molecule type" value="Genomic_DNA"/>
</dbReference>
<evidence type="ECO:0000256" key="2">
    <source>
        <dbReference type="ARBA" id="ARBA00006075"/>
    </source>
</evidence>
<organism evidence="9 10">
    <name type="scientific">Asparagus officinalis</name>
    <name type="common">Garden asparagus</name>
    <dbReference type="NCBI Taxonomy" id="4686"/>
    <lineage>
        <taxon>Eukaryota</taxon>
        <taxon>Viridiplantae</taxon>
        <taxon>Streptophyta</taxon>
        <taxon>Embryophyta</taxon>
        <taxon>Tracheophyta</taxon>
        <taxon>Spermatophyta</taxon>
        <taxon>Magnoliopsida</taxon>
        <taxon>Liliopsida</taxon>
        <taxon>Asparagales</taxon>
        <taxon>Asparagaceae</taxon>
        <taxon>Asparagoideae</taxon>
        <taxon>Asparagus</taxon>
    </lineage>
</organism>
<evidence type="ECO:0000256" key="3">
    <source>
        <dbReference type="ARBA" id="ARBA00022763"/>
    </source>
</evidence>
<keyword evidence="3 6" id="KW-0227">DNA damage</keyword>
<dbReference type="InterPro" id="IPR012923">
    <property type="entry name" value="Csm3"/>
</dbReference>
<comment type="similarity">
    <text evidence="2 6">Belongs to the CSM3 family.</text>
</comment>
<dbReference type="PANTHER" id="PTHR13220">
    <property type="entry name" value="TIMELESS INTERACTING-RELATED"/>
    <property type="match status" value="1"/>
</dbReference>
<evidence type="ECO:0000259" key="8">
    <source>
        <dbReference type="Pfam" id="PF07962"/>
    </source>
</evidence>
<name>A0A1R3L717_ASPOF</name>
<evidence type="ECO:0000256" key="5">
    <source>
        <dbReference type="ARBA" id="ARBA00023306"/>
    </source>
</evidence>
<dbReference type="GO" id="GO:0006974">
    <property type="term" value="P:DNA damage response"/>
    <property type="evidence" value="ECO:0007669"/>
    <property type="project" value="UniProtKB-KW"/>
</dbReference>
<protein>
    <recommendedName>
        <fullName evidence="8">Chromosome segregation in meiosis protein 3 domain-containing protein</fullName>
    </recommendedName>
</protein>
<evidence type="ECO:0000256" key="7">
    <source>
        <dbReference type="SAM" id="MobiDB-lite"/>
    </source>
</evidence>
<evidence type="ECO:0000256" key="1">
    <source>
        <dbReference type="ARBA" id="ARBA00004123"/>
    </source>
</evidence>
<sequence>MAGRLHDGLLQVRPARALGPPSEKPADPAAAPKKAPKTRPKLTPELLLSDDGLGYILRHFPKAFKYHGRGHEVSDLGNIIGLYTQWHSHLLPYYSFDQFVQKVEQVGATRRVRRCISELRERVARGGDPTKLHEPPVEEVAPDCEQGLDQNVSVPEPPLESHGADENHEMQEEMFDEIYQKATEEQNEVQHTKAASEANPVQKSNGETQKQSQGSTSQGPSRIPLTEEQKARIEANRQKALERAAARARSSQTS</sequence>
<accession>A0A1R3L717</accession>
<evidence type="ECO:0000256" key="6">
    <source>
        <dbReference type="RuleBase" id="RU366049"/>
    </source>
</evidence>
<dbReference type="OMA" id="ELYREWH"/>
<dbReference type="Proteomes" id="UP000243459">
    <property type="component" value="Unassembled WGS sequence"/>
</dbReference>
<dbReference type="AlphaFoldDB" id="A0A1R3L717"/>
<evidence type="ECO:0000313" key="10">
    <source>
        <dbReference type="Proteomes" id="UP000243459"/>
    </source>
</evidence>
<dbReference type="InterPro" id="IPR040038">
    <property type="entry name" value="TIPIN/Csm3/Swi3"/>
</dbReference>
<keyword evidence="10" id="KW-1185">Reference proteome</keyword>
<feature type="region of interest" description="Disordered" evidence="7">
    <location>
        <begin position="184"/>
        <end position="254"/>
    </location>
</feature>
<evidence type="ECO:0000256" key="4">
    <source>
        <dbReference type="ARBA" id="ARBA00023242"/>
    </source>
</evidence>